<organism evidence="1 3">
    <name type="scientific">Xanthomonas prunicola</name>
    <dbReference type="NCBI Taxonomy" id="2053930"/>
    <lineage>
        <taxon>Bacteria</taxon>
        <taxon>Pseudomonadati</taxon>
        <taxon>Pseudomonadota</taxon>
        <taxon>Gammaproteobacteria</taxon>
        <taxon>Lysobacterales</taxon>
        <taxon>Lysobacteraceae</taxon>
        <taxon>Xanthomonas</taxon>
    </lineage>
</organism>
<dbReference type="EMBL" id="PHKW01000003">
    <property type="protein sequence ID" value="PKV17148.1"/>
    <property type="molecule type" value="Genomic_DNA"/>
</dbReference>
<keyword evidence="4" id="KW-1185">Reference proteome</keyword>
<comment type="caution">
    <text evidence="1">The sequence shown here is derived from an EMBL/GenBank/DDBJ whole genome shotgun (WGS) entry which is preliminary data.</text>
</comment>
<name>A0A2N3RK39_9XANT</name>
<reference evidence="3 4" key="1">
    <citation type="submission" date="2017-11" db="EMBL/GenBank/DDBJ databases">
        <title>Xanthomonas prunicola sp. nov., a novel pathogen that affects nectarine (Prunus persica var. nectarine) trees.</title>
        <authorList>
            <person name="Lopez M."/>
            <person name="Lopez-Soriano P."/>
            <person name="Garita-Cambronero J."/>
            <person name="Beltran C."/>
            <person name="Taghouti G."/>
            <person name="Portier P."/>
            <person name="Cubero J."/>
            <person name="Fischer-Le Saux M."/>
            <person name="Marco-Noales E."/>
        </authorList>
    </citation>
    <scope>NUCLEOTIDE SEQUENCE [LARGE SCALE GENOMIC DNA]</scope>
    <source>
        <strain evidence="1 3">CFBP8353</strain>
        <strain evidence="2 4">CFBP8354</strain>
    </source>
</reference>
<evidence type="ECO:0000313" key="4">
    <source>
        <dbReference type="Proteomes" id="UP000233748"/>
    </source>
</evidence>
<gene>
    <name evidence="1" type="ORF">XpruCFBP8353_13465</name>
    <name evidence="2" type="ORF">XpruCFBP8354_13470</name>
</gene>
<dbReference type="AlphaFoldDB" id="A0A2N3RK39"/>
<accession>A0A2N3RK39</accession>
<sequence>MFPELEHLQLGRGDVRYLKTLICACVVSPVSRLAAGQSALGRDRMSAGTAFHVADIGIVHRGIPQRLRVVRARASGADMHGVQKWQV</sequence>
<evidence type="ECO:0000313" key="2">
    <source>
        <dbReference type="EMBL" id="PKV17148.1"/>
    </source>
</evidence>
<evidence type="ECO:0000313" key="3">
    <source>
        <dbReference type="Proteomes" id="UP000233720"/>
    </source>
</evidence>
<proteinExistence type="predicted"/>
<dbReference type="Proteomes" id="UP000233748">
    <property type="component" value="Unassembled WGS sequence"/>
</dbReference>
<dbReference type="EMBL" id="PHKV01000003">
    <property type="protein sequence ID" value="PKV12865.1"/>
    <property type="molecule type" value="Genomic_DNA"/>
</dbReference>
<protein>
    <submittedName>
        <fullName evidence="1">Uncharacterized protein</fullName>
    </submittedName>
</protein>
<evidence type="ECO:0000313" key="1">
    <source>
        <dbReference type="EMBL" id="PKV12865.1"/>
    </source>
</evidence>
<dbReference type="Proteomes" id="UP000233720">
    <property type="component" value="Unassembled WGS sequence"/>
</dbReference>